<dbReference type="AlphaFoldDB" id="A0A2H0BS84"/>
<dbReference type="InterPro" id="IPR017438">
    <property type="entry name" value="ATP-NAD_kinase_N"/>
</dbReference>
<dbReference type="Gene3D" id="3.40.50.10330">
    <property type="entry name" value="Probable inorganic polyphosphate/atp-NAD kinase, domain 1"/>
    <property type="match status" value="1"/>
</dbReference>
<accession>A0A2H0BS84</accession>
<dbReference type="Proteomes" id="UP000231581">
    <property type="component" value="Unassembled WGS sequence"/>
</dbReference>
<name>A0A2H0BS84_9BACT</name>
<evidence type="ECO:0000313" key="1">
    <source>
        <dbReference type="EMBL" id="PIP60537.1"/>
    </source>
</evidence>
<protein>
    <recommendedName>
        <fullName evidence="3">DAGKc domain-containing protein</fullName>
    </recommendedName>
</protein>
<organism evidence="1 2">
    <name type="scientific">Candidatus Uhrbacteria bacterium CG22_combo_CG10-13_8_21_14_all_47_17</name>
    <dbReference type="NCBI Taxonomy" id="1975041"/>
    <lineage>
        <taxon>Bacteria</taxon>
        <taxon>Candidatus Uhriibacteriota</taxon>
    </lineage>
</organism>
<evidence type="ECO:0000313" key="2">
    <source>
        <dbReference type="Proteomes" id="UP000231581"/>
    </source>
</evidence>
<dbReference type="InterPro" id="IPR016064">
    <property type="entry name" value="NAD/diacylglycerol_kinase_sf"/>
</dbReference>
<comment type="caution">
    <text evidence="1">The sequence shown here is derived from an EMBL/GenBank/DDBJ whole genome shotgun (WGS) entry which is preliminary data.</text>
</comment>
<dbReference type="EMBL" id="PCSZ01000054">
    <property type="protein sequence ID" value="PIP60537.1"/>
    <property type="molecule type" value="Genomic_DNA"/>
</dbReference>
<sequence>MNPAFAYLYDEFLNEKRYEREVNDIEAGLASRNIDGRVARLAMFRNTKELVEDVIHHGAKNVVVVGNDVSLGRFMWHAPGLDAAVGYLPVGKPSHIADVLSIPSGPAAVEILAARFLEQFDIGRVNDDYFLTEIIVKDPDAELVIDGQFSIKPIDGGSIIVRNLGAQKQAGEPESNAKDGKLEAIIRPRAVEERSSRRKKQGISPKEQTILTFKEAVIYVPHEIEIEVDGNMRKGDRFNISVDTKKLDLITGRRRR</sequence>
<evidence type="ECO:0008006" key="3">
    <source>
        <dbReference type="Google" id="ProtNLM"/>
    </source>
</evidence>
<gene>
    <name evidence="1" type="ORF">COX00_02725</name>
</gene>
<dbReference type="Gene3D" id="2.60.200.40">
    <property type="match status" value="1"/>
</dbReference>
<proteinExistence type="predicted"/>
<dbReference type="SUPFAM" id="SSF111331">
    <property type="entry name" value="NAD kinase/diacylglycerol kinase-like"/>
    <property type="match status" value="1"/>
</dbReference>
<reference evidence="1 2" key="1">
    <citation type="submission" date="2017-09" db="EMBL/GenBank/DDBJ databases">
        <title>Depth-based differentiation of microbial function through sediment-hosted aquifers and enrichment of novel symbionts in the deep terrestrial subsurface.</title>
        <authorList>
            <person name="Probst A.J."/>
            <person name="Ladd B."/>
            <person name="Jarett J.K."/>
            <person name="Geller-Mcgrath D.E."/>
            <person name="Sieber C.M."/>
            <person name="Emerson J.B."/>
            <person name="Anantharaman K."/>
            <person name="Thomas B.C."/>
            <person name="Malmstrom R."/>
            <person name="Stieglmeier M."/>
            <person name="Klingl A."/>
            <person name="Woyke T."/>
            <person name="Ryan C.M."/>
            <person name="Banfield J.F."/>
        </authorList>
    </citation>
    <scope>NUCLEOTIDE SEQUENCE [LARGE SCALE GENOMIC DNA]</scope>
    <source>
        <strain evidence="1">CG22_combo_CG10-13_8_21_14_all_47_17</strain>
    </source>
</reference>